<dbReference type="InterPro" id="IPR002931">
    <property type="entry name" value="Transglutaminase-like"/>
</dbReference>
<dbReference type="AlphaFoldDB" id="A0A1V8TSY5"/>
<feature type="compositionally biased region" description="Pro residues" evidence="1">
    <location>
        <begin position="287"/>
        <end position="302"/>
    </location>
</feature>
<dbReference type="GO" id="GO:0005737">
    <property type="term" value="C:cytoplasm"/>
    <property type="evidence" value="ECO:0007669"/>
    <property type="project" value="TreeGrafter"/>
</dbReference>
<feature type="compositionally biased region" description="Basic and acidic residues" evidence="1">
    <location>
        <begin position="19"/>
        <end position="28"/>
    </location>
</feature>
<dbReference type="OrthoDB" id="6129702at2759"/>
<feature type="compositionally biased region" description="Polar residues" evidence="1">
    <location>
        <begin position="164"/>
        <end position="184"/>
    </location>
</feature>
<dbReference type="SUPFAM" id="SSF54001">
    <property type="entry name" value="Cysteine proteinases"/>
    <property type="match status" value="1"/>
</dbReference>
<dbReference type="InterPro" id="IPR038765">
    <property type="entry name" value="Papain-like_cys_pep_sf"/>
</dbReference>
<dbReference type="PANTHER" id="PTHR46333">
    <property type="entry name" value="CYTOKINESIS PROTEIN 3"/>
    <property type="match status" value="1"/>
</dbReference>
<dbReference type="Pfam" id="PF01841">
    <property type="entry name" value="Transglut_core"/>
    <property type="match status" value="1"/>
</dbReference>
<accession>A0A1V8TSY5</accession>
<sequence length="724" mass="76669">MADVEEPRPMTLAERKAALQLSHVRDNPKVQYPSTPRPRPPPPEPKPGLPMRPDLPNRVASANNPPLRDHATINGEGIGNHPAPPPINGASANGMDGISRPALPPRTSNGSSQGPPLPSRTPSMQTSPALPPRRPSAAPSNGSRRPSEMQLSRRESQESISSIGTNFSAVSGRSNGTSVTSGSQYAIKAPEFDASKLPALPPKRTQEEKDAQALKDRQAAARKGSASSLLPNALRRDKGPNLPSRPAARPAAGRSGELSRVASNGAPATNGAEDDSRRVSNGTSLAPVPPPATRQIAAPPPKRSALEMGFGNTAPKSPALPGARPGSIPATNGAPPPLPTSSKPDLSALQASKPKAATNGSSQPAQDLPGACLHCRDFSAPDAHAARFPRESIPSSDVGWLASQLSSPFPSATDKARAIFTWLHHNVAYDVVAFFGNNVQSSTPSSTLTSGLAVCEGYAGLFSALALKAGLQCEVIGGASKGFGHSQLDPNAPLPAFKSTHAWNACKIDGGVWKLIDPCWGAGNVEEAGPKYNKHFSPNRFTQSNMEFGTDHFPSEDSKQFREDGRVLGWEEYVRGQPNGTGAGLCSNTVPAEGLSASSFLPRSNPIISSSTPGPTIRFLFQKICPHWDPVRNGPGVPYLYHLCCSAMKDDKHKSHRPMNYKDGVWWLDVPVRDLGGPGETVRIYALSEFKGKGARGLTVEEWNGRHGKGWSANWKSVANWTVG</sequence>
<feature type="compositionally biased region" description="Basic and acidic residues" evidence="1">
    <location>
        <begin position="145"/>
        <end position="157"/>
    </location>
</feature>
<evidence type="ECO:0000259" key="2">
    <source>
        <dbReference type="SMART" id="SM00460"/>
    </source>
</evidence>
<protein>
    <recommendedName>
        <fullName evidence="2">Transglutaminase-like domain-containing protein</fullName>
    </recommendedName>
</protein>
<feature type="compositionally biased region" description="Polar residues" evidence="1">
    <location>
        <begin position="106"/>
        <end position="126"/>
    </location>
</feature>
<dbReference type="EMBL" id="NAJO01000002">
    <property type="protein sequence ID" value="OQO14505.1"/>
    <property type="molecule type" value="Genomic_DNA"/>
</dbReference>
<proteinExistence type="predicted"/>
<gene>
    <name evidence="3" type="ORF">B0A48_01383</name>
</gene>
<feature type="compositionally biased region" description="Low complexity" evidence="1">
    <location>
        <begin position="135"/>
        <end position="144"/>
    </location>
</feature>
<name>A0A1V8TSY5_9PEZI</name>
<reference evidence="4" key="1">
    <citation type="submission" date="2017-03" db="EMBL/GenBank/DDBJ databases">
        <title>Genomes of endolithic fungi from Antarctica.</title>
        <authorList>
            <person name="Coleine C."/>
            <person name="Masonjones S."/>
            <person name="Stajich J.E."/>
        </authorList>
    </citation>
    <scope>NUCLEOTIDE SEQUENCE [LARGE SCALE GENOMIC DNA]</scope>
    <source>
        <strain evidence="4">CCFEE 5527</strain>
    </source>
</reference>
<dbReference type="InterPro" id="IPR052557">
    <property type="entry name" value="CAP/Cytokinesis_protein"/>
</dbReference>
<dbReference type="InParanoid" id="A0A1V8TSY5"/>
<feature type="compositionally biased region" description="Pro residues" evidence="1">
    <location>
        <begin position="35"/>
        <end position="50"/>
    </location>
</feature>
<dbReference type="SMART" id="SM00460">
    <property type="entry name" value="TGc"/>
    <property type="match status" value="1"/>
</dbReference>
<dbReference type="Proteomes" id="UP000192596">
    <property type="component" value="Unassembled WGS sequence"/>
</dbReference>
<feature type="region of interest" description="Disordered" evidence="1">
    <location>
        <begin position="19"/>
        <end position="365"/>
    </location>
</feature>
<dbReference type="Gene3D" id="3.10.620.30">
    <property type="match status" value="1"/>
</dbReference>
<organism evidence="3 4">
    <name type="scientific">Cryoendolithus antarcticus</name>
    <dbReference type="NCBI Taxonomy" id="1507870"/>
    <lineage>
        <taxon>Eukaryota</taxon>
        <taxon>Fungi</taxon>
        <taxon>Dikarya</taxon>
        <taxon>Ascomycota</taxon>
        <taxon>Pezizomycotina</taxon>
        <taxon>Dothideomycetes</taxon>
        <taxon>Dothideomycetidae</taxon>
        <taxon>Cladosporiales</taxon>
        <taxon>Cladosporiaceae</taxon>
        <taxon>Cryoendolithus</taxon>
    </lineage>
</organism>
<comment type="caution">
    <text evidence="3">The sequence shown here is derived from an EMBL/GenBank/DDBJ whole genome shotgun (WGS) entry which is preliminary data.</text>
</comment>
<dbReference type="PANTHER" id="PTHR46333:SF5">
    <property type="entry name" value="TRANSGLUTAMINASE-LIKE DOMAIN-CONTAINING PROTEIN"/>
    <property type="match status" value="1"/>
</dbReference>
<evidence type="ECO:0000313" key="3">
    <source>
        <dbReference type="EMBL" id="OQO14505.1"/>
    </source>
</evidence>
<evidence type="ECO:0000313" key="4">
    <source>
        <dbReference type="Proteomes" id="UP000192596"/>
    </source>
</evidence>
<dbReference type="STRING" id="1507870.A0A1V8TSY5"/>
<keyword evidence="4" id="KW-1185">Reference proteome</keyword>
<evidence type="ECO:0000256" key="1">
    <source>
        <dbReference type="SAM" id="MobiDB-lite"/>
    </source>
</evidence>
<feature type="compositionally biased region" description="Basic and acidic residues" evidence="1">
    <location>
        <begin position="204"/>
        <end position="219"/>
    </location>
</feature>
<feature type="domain" description="Transglutaminase-like" evidence="2">
    <location>
        <begin position="447"/>
        <end position="520"/>
    </location>
</feature>
<feature type="compositionally biased region" description="Low complexity" evidence="1">
    <location>
        <begin position="244"/>
        <end position="256"/>
    </location>
</feature>